<evidence type="ECO:0000259" key="1">
    <source>
        <dbReference type="Pfam" id="PF22600"/>
    </source>
</evidence>
<dbReference type="AlphaFoldDB" id="A0A0C2H615"/>
<dbReference type="Gene3D" id="3.30.460.10">
    <property type="entry name" value="Beta Polymerase, domain 2"/>
    <property type="match status" value="1"/>
</dbReference>
<accession>A0A0C2H615</accession>
<dbReference type="Pfam" id="PF22600">
    <property type="entry name" value="MTPAP-like_central"/>
    <property type="match status" value="1"/>
</dbReference>
<reference evidence="2 3" key="1">
    <citation type="submission" date="2013-12" db="EMBL/GenBank/DDBJ databases">
        <title>Draft genome of the parsitic nematode Ancylostoma duodenale.</title>
        <authorList>
            <person name="Mitreva M."/>
        </authorList>
    </citation>
    <scope>NUCLEOTIDE SEQUENCE [LARGE SCALE GENOMIC DNA]</scope>
    <source>
        <strain evidence="2 3">Zhejiang</strain>
    </source>
</reference>
<dbReference type="OrthoDB" id="407432at2759"/>
<dbReference type="PANTHER" id="PTHR12271">
    <property type="entry name" value="POLY A POLYMERASE CID PAP -RELATED"/>
    <property type="match status" value="1"/>
</dbReference>
<protein>
    <recommendedName>
        <fullName evidence="1">Poly(A) RNA polymerase mitochondrial-like central palm domain-containing protein</fullName>
    </recommendedName>
</protein>
<evidence type="ECO:0000313" key="2">
    <source>
        <dbReference type="EMBL" id="KIH66979.1"/>
    </source>
</evidence>
<proteinExistence type="predicted"/>
<dbReference type="Proteomes" id="UP000054047">
    <property type="component" value="Unassembled WGS sequence"/>
</dbReference>
<dbReference type="Gene3D" id="1.10.1410.10">
    <property type="match status" value="1"/>
</dbReference>
<evidence type="ECO:0000313" key="3">
    <source>
        <dbReference type="Proteomes" id="UP000054047"/>
    </source>
</evidence>
<sequence length="217" mass="24914">MKGLDKVYAITGAKVPIVKFLWPKFGFEGDISYYNVLALYNTQLLKTYCAWDQRVAPVGVWVKRVCGVHELKENAVKVIKTCSGALHSSALRGRVDIGNWFLNGRALSKSYFFEDKWAKSCDIGDASRGSLSSYAIIILLIHYLQNCEPPVLPRLQEDFRNGDVKPILVENHDVYYHNTVFEKWSENRSSVSQLFVGFLDYYARFDFETQVGELRFF</sequence>
<name>A0A0C2H615_9BILA</name>
<feature type="domain" description="Poly(A) RNA polymerase mitochondrial-like central palm" evidence="1">
    <location>
        <begin position="3"/>
        <end position="49"/>
    </location>
</feature>
<gene>
    <name evidence="2" type="ORF">ANCDUO_02692</name>
</gene>
<dbReference type="InterPro" id="IPR043519">
    <property type="entry name" value="NT_sf"/>
</dbReference>
<dbReference type="InterPro" id="IPR054708">
    <property type="entry name" value="MTPAP-like_central"/>
</dbReference>
<dbReference type="EMBL" id="KN726884">
    <property type="protein sequence ID" value="KIH66979.1"/>
    <property type="molecule type" value="Genomic_DNA"/>
</dbReference>
<dbReference type="SUPFAM" id="SSF81631">
    <property type="entry name" value="PAP/OAS1 substrate-binding domain"/>
    <property type="match status" value="1"/>
</dbReference>
<organism evidence="2 3">
    <name type="scientific">Ancylostoma duodenale</name>
    <dbReference type="NCBI Taxonomy" id="51022"/>
    <lineage>
        <taxon>Eukaryota</taxon>
        <taxon>Metazoa</taxon>
        <taxon>Ecdysozoa</taxon>
        <taxon>Nematoda</taxon>
        <taxon>Chromadorea</taxon>
        <taxon>Rhabditida</taxon>
        <taxon>Rhabditina</taxon>
        <taxon>Rhabditomorpha</taxon>
        <taxon>Strongyloidea</taxon>
        <taxon>Ancylostomatidae</taxon>
        <taxon>Ancylostomatinae</taxon>
        <taxon>Ancylostoma</taxon>
    </lineage>
</organism>
<dbReference type="GO" id="GO:0031123">
    <property type="term" value="P:RNA 3'-end processing"/>
    <property type="evidence" value="ECO:0007669"/>
    <property type="project" value="TreeGrafter"/>
</dbReference>
<dbReference type="SUPFAM" id="SSF81301">
    <property type="entry name" value="Nucleotidyltransferase"/>
    <property type="match status" value="1"/>
</dbReference>
<keyword evidence="3" id="KW-1185">Reference proteome</keyword>
<dbReference type="GO" id="GO:0050265">
    <property type="term" value="F:RNA uridylyltransferase activity"/>
    <property type="evidence" value="ECO:0007669"/>
    <property type="project" value="TreeGrafter"/>
</dbReference>
<dbReference type="PANTHER" id="PTHR12271:SF66">
    <property type="entry name" value="TERMINAL URIDYLYLTRANSFERASE TAILOR"/>
    <property type="match status" value="1"/>
</dbReference>